<reference evidence="4" key="1">
    <citation type="submission" date="2023-06" db="EMBL/GenBank/DDBJ databases">
        <title>Genomic analysis of the entomopathogenic nematode Steinernema hermaphroditum.</title>
        <authorList>
            <person name="Schwarz E.M."/>
            <person name="Heppert J.K."/>
            <person name="Baniya A."/>
            <person name="Schwartz H.T."/>
            <person name="Tan C.-H."/>
            <person name="Antoshechkin I."/>
            <person name="Sternberg P.W."/>
            <person name="Goodrich-Blair H."/>
            <person name="Dillman A.R."/>
        </authorList>
    </citation>
    <scope>NUCLEOTIDE SEQUENCE</scope>
    <source>
        <strain evidence="4">PS9179</strain>
        <tissue evidence="4">Whole animal</tissue>
    </source>
</reference>
<dbReference type="InterPro" id="IPR033379">
    <property type="entry name" value="Acid_Pase_AS"/>
</dbReference>
<protein>
    <recommendedName>
        <fullName evidence="6">F-box domain-containing protein</fullName>
    </recommendedName>
</protein>
<dbReference type="PROSITE" id="PS00616">
    <property type="entry name" value="HIS_ACID_PHOSPHAT_1"/>
    <property type="match status" value="1"/>
</dbReference>
<evidence type="ECO:0000256" key="2">
    <source>
        <dbReference type="ARBA" id="ARBA00005375"/>
    </source>
</evidence>
<accession>A0AA39LJC4</accession>
<comment type="catalytic activity">
    <reaction evidence="1">
        <text>a phosphate monoester + H2O = an alcohol + phosphate</text>
        <dbReference type="Rhea" id="RHEA:15017"/>
        <dbReference type="ChEBI" id="CHEBI:15377"/>
        <dbReference type="ChEBI" id="CHEBI:30879"/>
        <dbReference type="ChEBI" id="CHEBI:43474"/>
        <dbReference type="ChEBI" id="CHEBI:67140"/>
        <dbReference type="EC" id="3.1.3.2"/>
    </reaction>
</comment>
<evidence type="ECO:0000313" key="5">
    <source>
        <dbReference type="Proteomes" id="UP001175271"/>
    </source>
</evidence>
<dbReference type="GO" id="GO:0003993">
    <property type="term" value="F:acid phosphatase activity"/>
    <property type="evidence" value="ECO:0007669"/>
    <property type="project" value="UniProtKB-EC"/>
</dbReference>
<dbReference type="InterPro" id="IPR029033">
    <property type="entry name" value="His_PPase_superfam"/>
</dbReference>
<dbReference type="Proteomes" id="UP001175271">
    <property type="component" value="Unassembled WGS sequence"/>
</dbReference>
<feature type="signal peptide" evidence="3">
    <location>
        <begin position="1"/>
        <end position="17"/>
    </location>
</feature>
<dbReference type="CDD" id="cd07061">
    <property type="entry name" value="HP_HAP_like"/>
    <property type="match status" value="1"/>
</dbReference>
<evidence type="ECO:0000256" key="3">
    <source>
        <dbReference type="SAM" id="SignalP"/>
    </source>
</evidence>
<name>A0AA39LJC4_9BILA</name>
<dbReference type="AlphaFoldDB" id="A0AA39LJC4"/>
<dbReference type="InterPro" id="IPR050645">
    <property type="entry name" value="Histidine_acid_phosphatase"/>
</dbReference>
<feature type="chain" id="PRO_5041250221" description="F-box domain-containing protein" evidence="3">
    <location>
        <begin position="18"/>
        <end position="662"/>
    </location>
</feature>
<evidence type="ECO:0000313" key="4">
    <source>
        <dbReference type="EMBL" id="KAK0399871.1"/>
    </source>
</evidence>
<dbReference type="SUPFAM" id="SSF53254">
    <property type="entry name" value="Phosphoglycerate mutase-like"/>
    <property type="match status" value="1"/>
</dbReference>
<evidence type="ECO:0008006" key="6">
    <source>
        <dbReference type="Google" id="ProtNLM"/>
    </source>
</evidence>
<dbReference type="PANTHER" id="PTHR11567:SF210">
    <property type="entry name" value="ACID PHOSPHATASE 5-RELATED"/>
    <property type="match status" value="1"/>
</dbReference>
<evidence type="ECO:0000256" key="1">
    <source>
        <dbReference type="ARBA" id="ARBA00000032"/>
    </source>
</evidence>
<comment type="caution">
    <text evidence="4">The sequence shown here is derived from an EMBL/GenBank/DDBJ whole genome shotgun (WGS) entry which is preliminary data.</text>
</comment>
<sequence length="662" mass="76856">MILLLVLLSVFVTTAEAENLKYVQAIWRHGDRAPSKLPYPKDIYDEANWPRGWGQLTNVGMEEMRELGHFLRHTYCSEKKKFIHKDYDSTEVYILSTDADRALTSAQSLLSGMFPPEKPFIWNKSVKWQPIPVHAFEAGQPNPLLRPTAYKCPAYDKLLKEINTPLKEELLRNHTKFIEFVQENTGIPDSKSIVAEIVKLVDLNREMKHNLSQPDWVHKRWPEYSHNTTVEIITEMKRRDRMSEFEDSKLAVFRGGFLLGDFLTRAKNAVDSNNKNMHNMMLYSSHDGTVSALLSAMNVSDRQLVPYASCVIMEVVEDKKEHFVKLHYRKNKELIPLTVPGCEHKCAFAKFYDLLRPRAIFEEKQLKEVRSAMDSVPPIFLNEVFARLDTLTILEVSHLNTGRWASTAMNFRRQRRSYTAIVRPIAGNLDEFEYTLENHNTPDTDAMNPTLDEVLTAGNLRFCLLETFRISEYPFEYSRRGFHVTWHRIGFNHFFDDIFTRISLAPLAFEHSYQSGDGLFTTKPCGSTHPLKAFLVLSSNIQKKNMRLMDLTLKGDWPRTVLTTIQEFMQELPNVALNVVDITYQFDARILHFLRKVVMENDHIESLYRIPFYNTGAQPLDKIEFVKKINDYADTFDMDCGDGKTLRIHYANDLDMYICVDF</sequence>
<keyword evidence="3" id="KW-0732">Signal</keyword>
<proteinExistence type="inferred from homology"/>
<organism evidence="4 5">
    <name type="scientific">Steinernema hermaphroditum</name>
    <dbReference type="NCBI Taxonomy" id="289476"/>
    <lineage>
        <taxon>Eukaryota</taxon>
        <taxon>Metazoa</taxon>
        <taxon>Ecdysozoa</taxon>
        <taxon>Nematoda</taxon>
        <taxon>Chromadorea</taxon>
        <taxon>Rhabditida</taxon>
        <taxon>Tylenchina</taxon>
        <taxon>Panagrolaimomorpha</taxon>
        <taxon>Strongyloidoidea</taxon>
        <taxon>Steinernematidae</taxon>
        <taxon>Steinernema</taxon>
    </lineage>
</organism>
<dbReference type="Pfam" id="PF00328">
    <property type="entry name" value="His_Phos_2"/>
    <property type="match status" value="1"/>
</dbReference>
<dbReference type="Gene3D" id="3.40.50.1240">
    <property type="entry name" value="Phosphoglycerate mutase-like"/>
    <property type="match status" value="1"/>
</dbReference>
<dbReference type="EMBL" id="JAUCMV010000005">
    <property type="protein sequence ID" value="KAK0399871.1"/>
    <property type="molecule type" value="Genomic_DNA"/>
</dbReference>
<comment type="similarity">
    <text evidence="2">Belongs to the histidine acid phosphatase family.</text>
</comment>
<dbReference type="PANTHER" id="PTHR11567">
    <property type="entry name" value="ACID PHOSPHATASE-RELATED"/>
    <property type="match status" value="1"/>
</dbReference>
<dbReference type="InterPro" id="IPR000560">
    <property type="entry name" value="His_Pase_clade-2"/>
</dbReference>
<keyword evidence="5" id="KW-1185">Reference proteome</keyword>
<gene>
    <name evidence="4" type="ORF">QR680_003252</name>
</gene>